<name>A0A9D9E230_9BACT</name>
<protein>
    <submittedName>
        <fullName evidence="3">Glycosyltransferase</fullName>
    </submittedName>
</protein>
<dbReference type="InterPro" id="IPR028098">
    <property type="entry name" value="Glyco_trans_4-like_N"/>
</dbReference>
<evidence type="ECO:0000313" key="4">
    <source>
        <dbReference type="Proteomes" id="UP000823636"/>
    </source>
</evidence>
<gene>
    <name evidence="3" type="ORF">IAC54_04360</name>
</gene>
<evidence type="ECO:0000313" key="3">
    <source>
        <dbReference type="EMBL" id="MBO8438114.1"/>
    </source>
</evidence>
<dbReference type="Gene3D" id="3.40.50.2000">
    <property type="entry name" value="Glycogen Phosphorylase B"/>
    <property type="match status" value="2"/>
</dbReference>
<dbReference type="PANTHER" id="PTHR45947:SF3">
    <property type="entry name" value="SULFOQUINOVOSYL TRANSFERASE SQD2"/>
    <property type="match status" value="1"/>
</dbReference>
<dbReference type="Pfam" id="PF13579">
    <property type="entry name" value="Glyco_trans_4_4"/>
    <property type="match status" value="1"/>
</dbReference>
<evidence type="ECO:0000259" key="2">
    <source>
        <dbReference type="Pfam" id="PF13579"/>
    </source>
</evidence>
<dbReference type="InterPro" id="IPR001296">
    <property type="entry name" value="Glyco_trans_1"/>
</dbReference>
<sequence length="378" mass="42395">MKVLHTISGLNKGSGGPTTCTYNLVKGLRRTGIDAKILTLAPANSNDSIISDEDVIVAVKNDAANPFVFSRNFRNYLKTDTDYDIYHANGLWTYPSHITAKNARDSKREYIIAPHGMLYPAGLESKPWKKKLALTLFQRYDIDQAAAIQATCRQEAEHIAALGYKNPIAIVPNSIDISGCLPVRTETNKKRRFGFVGRIHPIKNIDIMLEAWNALGNKTAECELIIVGDGDATYKKILVEYIQKHNLNNVVFTGFLSGAELTECIRSFDYLMLVSKSENFGMVIPEALINGVPCIATEHTPWDELNSEKCGWWIKDGVESLRTTIHEAIELSEENRLETGKRGIEFVKTNYSVEAVARKMQTLYEWILKGGEKPTFIY</sequence>
<reference evidence="3" key="1">
    <citation type="submission" date="2020-10" db="EMBL/GenBank/DDBJ databases">
        <authorList>
            <person name="Gilroy R."/>
        </authorList>
    </citation>
    <scope>NUCLEOTIDE SEQUENCE</scope>
    <source>
        <strain evidence="3">G3-4614</strain>
    </source>
</reference>
<dbReference type="InterPro" id="IPR050194">
    <property type="entry name" value="Glycosyltransferase_grp1"/>
</dbReference>
<dbReference type="Proteomes" id="UP000823636">
    <property type="component" value="Unassembled WGS sequence"/>
</dbReference>
<dbReference type="EMBL" id="JADIMW010000047">
    <property type="protein sequence ID" value="MBO8438114.1"/>
    <property type="molecule type" value="Genomic_DNA"/>
</dbReference>
<dbReference type="Pfam" id="PF00534">
    <property type="entry name" value="Glycos_transf_1"/>
    <property type="match status" value="1"/>
</dbReference>
<organism evidence="3 4">
    <name type="scientific">Candidatus Caccoplasma merdipullorum</name>
    <dbReference type="NCBI Taxonomy" id="2840718"/>
    <lineage>
        <taxon>Bacteria</taxon>
        <taxon>Pseudomonadati</taxon>
        <taxon>Bacteroidota</taxon>
        <taxon>Bacteroidia</taxon>
        <taxon>Bacteroidales</taxon>
        <taxon>Bacteroidaceae</taxon>
        <taxon>Bacteroidaceae incertae sedis</taxon>
        <taxon>Candidatus Caccoplasma</taxon>
    </lineage>
</organism>
<dbReference type="AlphaFoldDB" id="A0A9D9E230"/>
<feature type="domain" description="Glycosyltransferase subfamily 4-like N-terminal" evidence="2">
    <location>
        <begin position="15"/>
        <end position="173"/>
    </location>
</feature>
<dbReference type="PANTHER" id="PTHR45947">
    <property type="entry name" value="SULFOQUINOVOSYL TRANSFERASE SQD2"/>
    <property type="match status" value="1"/>
</dbReference>
<dbReference type="GO" id="GO:0016758">
    <property type="term" value="F:hexosyltransferase activity"/>
    <property type="evidence" value="ECO:0007669"/>
    <property type="project" value="TreeGrafter"/>
</dbReference>
<evidence type="ECO:0000259" key="1">
    <source>
        <dbReference type="Pfam" id="PF00534"/>
    </source>
</evidence>
<dbReference type="SUPFAM" id="SSF53756">
    <property type="entry name" value="UDP-Glycosyltransferase/glycogen phosphorylase"/>
    <property type="match status" value="1"/>
</dbReference>
<feature type="domain" description="Glycosyl transferase family 1" evidence="1">
    <location>
        <begin position="187"/>
        <end position="342"/>
    </location>
</feature>
<comment type="caution">
    <text evidence="3">The sequence shown here is derived from an EMBL/GenBank/DDBJ whole genome shotgun (WGS) entry which is preliminary data.</text>
</comment>
<accession>A0A9D9E230</accession>
<reference evidence="3" key="2">
    <citation type="journal article" date="2021" name="PeerJ">
        <title>Extensive microbial diversity within the chicken gut microbiome revealed by metagenomics and culture.</title>
        <authorList>
            <person name="Gilroy R."/>
            <person name="Ravi A."/>
            <person name="Getino M."/>
            <person name="Pursley I."/>
            <person name="Horton D.L."/>
            <person name="Alikhan N.F."/>
            <person name="Baker D."/>
            <person name="Gharbi K."/>
            <person name="Hall N."/>
            <person name="Watson M."/>
            <person name="Adriaenssens E.M."/>
            <person name="Foster-Nyarko E."/>
            <person name="Jarju S."/>
            <person name="Secka A."/>
            <person name="Antonio M."/>
            <person name="Oren A."/>
            <person name="Chaudhuri R.R."/>
            <person name="La Ragione R."/>
            <person name="Hildebrand F."/>
            <person name="Pallen M.J."/>
        </authorList>
    </citation>
    <scope>NUCLEOTIDE SEQUENCE</scope>
    <source>
        <strain evidence="3">G3-4614</strain>
    </source>
</reference>
<proteinExistence type="predicted"/>